<reference evidence="1" key="1">
    <citation type="submission" date="2022-06" db="EMBL/GenBank/DDBJ databases">
        <title>Vallitalea longa sp. nov., an anaerobic bacterium isolated from marine sediment.</title>
        <authorList>
            <person name="Hirano S."/>
            <person name="Terahara T."/>
            <person name="Mori K."/>
            <person name="Hamada M."/>
            <person name="Matsumoto R."/>
            <person name="Kobayashi T."/>
        </authorList>
    </citation>
    <scope>NUCLEOTIDE SEQUENCE</scope>
    <source>
        <strain evidence="1">SH18-1</strain>
    </source>
</reference>
<evidence type="ECO:0000313" key="1">
    <source>
        <dbReference type="EMBL" id="GKX27856.1"/>
    </source>
</evidence>
<dbReference type="AlphaFoldDB" id="A0A9W6DD07"/>
<dbReference type="Pfam" id="PF16677">
    <property type="entry name" value="GP3_package"/>
    <property type="match status" value="1"/>
</dbReference>
<sequence length="185" mass="21610">MRPRKFKSAIELDKKIEEYFNQLTRNVLARDKQGNIVTDADDNPVYEEIEKEAPTILSLCVYLTTQRETFNQYAKGTYDDKENNFSEIIALAKQRIESYAEQCLFDKTRKNPAGIIFNLKNNFDWKDKKEIETTTNNNVVMLTSKEDLISGIMKLTNKLNDSNVIDVEAKEVEEIKEYEDYEDLL</sequence>
<evidence type="ECO:0000313" key="2">
    <source>
        <dbReference type="Proteomes" id="UP001144256"/>
    </source>
</evidence>
<organism evidence="1 2">
    <name type="scientific">Vallitalea longa</name>
    <dbReference type="NCBI Taxonomy" id="2936439"/>
    <lineage>
        <taxon>Bacteria</taxon>
        <taxon>Bacillati</taxon>
        <taxon>Bacillota</taxon>
        <taxon>Clostridia</taxon>
        <taxon>Lachnospirales</taxon>
        <taxon>Vallitaleaceae</taxon>
        <taxon>Vallitalea</taxon>
    </lineage>
</organism>
<proteinExistence type="predicted"/>
<comment type="caution">
    <text evidence="1">The sequence shown here is derived from an EMBL/GenBank/DDBJ whole genome shotgun (WGS) entry which is preliminary data.</text>
</comment>
<dbReference type="RefSeq" id="WP_281811578.1">
    <property type="nucleotide sequence ID" value="NZ_BRLB01000001.1"/>
</dbReference>
<dbReference type="InterPro" id="IPR032066">
    <property type="entry name" value="GP3_package"/>
</dbReference>
<dbReference type="EMBL" id="BRLB01000001">
    <property type="protein sequence ID" value="GKX27856.1"/>
    <property type="molecule type" value="Genomic_DNA"/>
</dbReference>
<accession>A0A9W6DD07</accession>
<name>A0A9W6DD07_9FIRM</name>
<protein>
    <submittedName>
        <fullName evidence="1">Uncharacterized protein</fullName>
    </submittedName>
</protein>
<dbReference type="Proteomes" id="UP001144256">
    <property type="component" value="Unassembled WGS sequence"/>
</dbReference>
<keyword evidence="2" id="KW-1185">Reference proteome</keyword>
<gene>
    <name evidence="1" type="ORF">SH1V18_03360</name>
</gene>
<dbReference type="Gene3D" id="1.10.132.80">
    <property type="match status" value="1"/>
</dbReference>